<feature type="compositionally biased region" description="Basic residues" evidence="1">
    <location>
        <begin position="89"/>
        <end position="102"/>
    </location>
</feature>
<gene>
    <name evidence="3" type="ORF">MSP1404_LOCUS7950</name>
</gene>
<dbReference type="InterPro" id="IPR038789">
    <property type="entry name" value="LPA2-like"/>
</dbReference>
<keyword evidence="2" id="KW-0812">Transmembrane</keyword>
<keyword evidence="2" id="KW-0472">Membrane</keyword>
<name>A0A7S0KT26_MICPS</name>
<evidence type="ECO:0000256" key="2">
    <source>
        <dbReference type="SAM" id="Phobius"/>
    </source>
</evidence>
<evidence type="ECO:0000313" key="3">
    <source>
        <dbReference type="EMBL" id="CAD8590546.1"/>
    </source>
</evidence>
<proteinExistence type="predicted"/>
<feature type="transmembrane region" description="Helical" evidence="2">
    <location>
        <begin position="131"/>
        <end position="157"/>
    </location>
</feature>
<dbReference type="AlphaFoldDB" id="A0A7S0KT26"/>
<feature type="transmembrane region" description="Helical" evidence="2">
    <location>
        <begin position="169"/>
        <end position="190"/>
    </location>
</feature>
<evidence type="ECO:0000256" key="1">
    <source>
        <dbReference type="SAM" id="MobiDB-lite"/>
    </source>
</evidence>
<feature type="region of interest" description="Disordered" evidence="1">
    <location>
        <begin position="64"/>
        <end position="102"/>
    </location>
</feature>
<feature type="compositionally biased region" description="Low complexity" evidence="1">
    <location>
        <begin position="74"/>
        <end position="85"/>
    </location>
</feature>
<sequence>MFAVMGRTAPAPAMSAGRVAVGARRTTVARVPPAAGVRPAARSVGNKARLVGDDDRARSLVARAAEDEPAATSAPAAGEPEFAFEPKSKSRRPRRDGSKTKRATLKVEGLAIEAAKGTAPVTMQSASEEAFILFLLAYVAVIFIAGLVLAISAFGILPENVDGWVTDTLYPAYSPIVVGFLLFSSVYGLIKTRSDPDSASGR</sequence>
<accession>A0A7S0KT26</accession>
<protein>
    <submittedName>
        <fullName evidence="3">Uncharacterized protein</fullName>
    </submittedName>
</protein>
<keyword evidence="2" id="KW-1133">Transmembrane helix</keyword>
<organism evidence="3">
    <name type="scientific">Micromonas pusilla</name>
    <name type="common">Picoplanktonic green alga</name>
    <name type="synonym">Chromulina pusilla</name>
    <dbReference type="NCBI Taxonomy" id="38833"/>
    <lineage>
        <taxon>Eukaryota</taxon>
        <taxon>Viridiplantae</taxon>
        <taxon>Chlorophyta</taxon>
        <taxon>Mamiellophyceae</taxon>
        <taxon>Mamiellales</taxon>
        <taxon>Mamiellaceae</taxon>
        <taxon>Micromonas</taxon>
    </lineage>
</organism>
<dbReference type="PANTHER" id="PTHR37385">
    <property type="entry name" value="PROTEIN LOW PSII ACCUMULATION 2, CHLOROPLASTIC"/>
    <property type="match status" value="1"/>
</dbReference>
<dbReference type="EMBL" id="HBEV01010349">
    <property type="protein sequence ID" value="CAD8590546.1"/>
    <property type="molecule type" value="Transcribed_RNA"/>
</dbReference>
<reference evidence="3" key="1">
    <citation type="submission" date="2021-01" db="EMBL/GenBank/DDBJ databases">
        <authorList>
            <person name="Corre E."/>
            <person name="Pelletier E."/>
            <person name="Niang G."/>
            <person name="Scheremetjew M."/>
            <person name="Finn R."/>
            <person name="Kale V."/>
            <person name="Holt S."/>
            <person name="Cochrane G."/>
            <person name="Meng A."/>
            <person name="Brown T."/>
            <person name="Cohen L."/>
        </authorList>
    </citation>
    <scope>NUCLEOTIDE SEQUENCE</scope>
    <source>
        <strain evidence="3">CCMP494</strain>
    </source>
</reference>
<dbReference type="PANTHER" id="PTHR37385:SF2">
    <property type="entry name" value="PROTEIN LPA2"/>
    <property type="match status" value="1"/>
</dbReference>